<dbReference type="OrthoDB" id="1099063at2759"/>
<gene>
    <name evidence="1" type="ORF">AVEN_142524_1</name>
</gene>
<name>A0A4Y2CH61_ARAVE</name>
<dbReference type="AlphaFoldDB" id="A0A4Y2CH61"/>
<dbReference type="Proteomes" id="UP000499080">
    <property type="component" value="Unassembled WGS sequence"/>
</dbReference>
<protein>
    <submittedName>
        <fullName evidence="1">Uncharacterized protein</fullName>
    </submittedName>
</protein>
<sequence length="106" mass="12225">MSRFKATLAYFETDLVILNCRYMKKTSELATPSLDFHTTPEEGSFAPTYDLTCNKLTYTAGLQWNRISYLESYNSEAKTLALSHRDYLCNKLCSCSEQIIQHYLSD</sequence>
<evidence type="ECO:0000313" key="1">
    <source>
        <dbReference type="EMBL" id="GBM03226.1"/>
    </source>
</evidence>
<reference evidence="1 2" key="1">
    <citation type="journal article" date="2019" name="Sci. Rep.">
        <title>Orb-weaving spider Araneus ventricosus genome elucidates the spidroin gene catalogue.</title>
        <authorList>
            <person name="Kono N."/>
            <person name="Nakamura H."/>
            <person name="Ohtoshi R."/>
            <person name="Moran D.A.P."/>
            <person name="Shinohara A."/>
            <person name="Yoshida Y."/>
            <person name="Fujiwara M."/>
            <person name="Mori M."/>
            <person name="Tomita M."/>
            <person name="Arakawa K."/>
        </authorList>
    </citation>
    <scope>NUCLEOTIDE SEQUENCE [LARGE SCALE GENOMIC DNA]</scope>
</reference>
<comment type="caution">
    <text evidence="1">The sequence shown here is derived from an EMBL/GenBank/DDBJ whole genome shotgun (WGS) entry which is preliminary data.</text>
</comment>
<organism evidence="1 2">
    <name type="scientific">Araneus ventricosus</name>
    <name type="common">Orbweaver spider</name>
    <name type="synonym">Epeira ventricosa</name>
    <dbReference type="NCBI Taxonomy" id="182803"/>
    <lineage>
        <taxon>Eukaryota</taxon>
        <taxon>Metazoa</taxon>
        <taxon>Ecdysozoa</taxon>
        <taxon>Arthropoda</taxon>
        <taxon>Chelicerata</taxon>
        <taxon>Arachnida</taxon>
        <taxon>Araneae</taxon>
        <taxon>Araneomorphae</taxon>
        <taxon>Entelegynae</taxon>
        <taxon>Araneoidea</taxon>
        <taxon>Araneidae</taxon>
        <taxon>Araneus</taxon>
    </lineage>
</organism>
<accession>A0A4Y2CH61</accession>
<keyword evidence="2" id="KW-1185">Reference proteome</keyword>
<evidence type="ECO:0000313" key="2">
    <source>
        <dbReference type="Proteomes" id="UP000499080"/>
    </source>
</evidence>
<proteinExistence type="predicted"/>
<dbReference type="EMBL" id="BGPR01000189">
    <property type="protein sequence ID" value="GBM03226.1"/>
    <property type="molecule type" value="Genomic_DNA"/>
</dbReference>